<dbReference type="Proteomes" id="UP001168613">
    <property type="component" value="Unassembled WGS sequence"/>
</dbReference>
<organism evidence="1 2">
    <name type="scientific">Alcaligenes endophyticus</name>
    <dbReference type="NCBI Taxonomy" id="1929088"/>
    <lineage>
        <taxon>Bacteria</taxon>
        <taxon>Pseudomonadati</taxon>
        <taxon>Pseudomonadota</taxon>
        <taxon>Betaproteobacteria</taxon>
        <taxon>Burkholderiales</taxon>
        <taxon>Alcaligenaceae</taxon>
        <taxon>Alcaligenes</taxon>
    </lineage>
</organism>
<accession>A0ABT8EIM8</accession>
<keyword evidence="2" id="KW-1185">Reference proteome</keyword>
<evidence type="ECO:0000313" key="1">
    <source>
        <dbReference type="EMBL" id="MDN4121139.1"/>
    </source>
</evidence>
<protein>
    <submittedName>
        <fullName evidence="1">Uncharacterized protein</fullName>
    </submittedName>
</protein>
<comment type="caution">
    <text evidence="1">The sequence shown here is derived from an EMBL/GenBank/DDBJ whole genome shotgun (WGS) entry which is preliminary data.</text>
</comment>
<gene>
    <name evidence="1" type="ORF">LMS43_07550</name>
</gene>
<dbReference type="EMBL" id="JAJHNU010000001">
    <property type="protein sequence ID" value="MDN4121139.1"/>
    <property type="molecule type" value="Genomic_DNA"/>
</dbReference>
<dbReference type="RefSeq" id="WP_266124768.1">
    <property type="nucleotide sequence ID" value="NZ_JAJHNU010000001.1"/>
</dbReference>
<proteinExistence type="predicted"/>
<name>A0ABT8EIM8_9BURK</name>
<sequence length="94" mass="10740">MLELQPRERAYLLEIRALAKDQNNNLVFVGMTANDSLWYSKYLAESFKGTVDRNDDGQARYLSLHDQHEEARRTLLASESLMQSTPAVTEQAAH</sequence>
<evidence type="ECO:0000313" key="2">
    <source>
        <dbReference type="Proteomes" id="UP001168613"/>
    </source>
</evidence>
<reference evidence="1" key="1">
    <citation type="submission" date="2021-11" db="EMBL/GenBank/DDBJ databases">
        <title>Draft genome sequence of Alcaligenes endophyticus type strain CCUG 75668T.</title>
        <authorList>
            <person name="Salva-Serra F."/>
            <person name="Duran R.E."/>
            <person name="Seeger M."/>
            <person name="Moore E.R.B."/>
            <person name="Jaen-Luchoro D."/>
        </authorList>
    </citation>
    <scope>NUCLEOTIDE SEQUENCE</scope>
    <source>
        <strain evidence="1">CCUG 75668</strain>
    </source>
</reference>